<evidence type="ECO:0000256" key="4">
    <source>
        <dbReference type="HAMAP-Rule" id="MF_00473"/>
    </source>
</evidence>
<feature type="active site" evidence="4">
    <location>
        <position position="367"/>
    </location>
</feature>
<reference evidence="6 7" key="1">
    <citation type="journal article" date="2013" name="Genome Announc.">
        <title>Draft Genome Sequence of Strain JLT2015T, Belonging to the Family Sphingomonadaceae of the Alphaproteobacteria.</title>
        <authorList>
            <person name="Tang K."/>
            <person name="Liu K."/>
            <person name="Li S."/>
            <person name="Jiao N."/>
        </authorList>
    </citation>
    <scope>NUCLEOTIDE SEQUENCE [LARGE SCALE GENOMIC DNA]</scope>
    <source>
        <strain evidence="6 7">JLT2015</strain>
    </source>
</reference>
<protein>
    <recommendedName>
        <fullName evidence="4">Glucose-6-phosphate isomerase</fullName>
        <shortName evidence="4">GPI</shortName>
        <ecNumber evidence="4">5.3.1.9</ecNumber>
    </recommendedName>
    <alternativeName>
        <fullName evidence="4">Phosphoglucose isomerase</fullName>
        <shortName evidence="4">PGI</shortName>
    </alternativeName>
    <alternativeName>
        <fullName evidence="4">Phosphohexose isomerase</fullName>
        <shortName evidence="4">PHI</shortName>
    </alternativeName>
</protein>
<keyword evidence="2 4" id="KW-0324">Glycolysis</keyword>
<evidence type="ECO:0000256" key="5">
    <source>
        <dbReference type="RuleBase" id="RU000612"/>
    </source>
</evidence>
<dbReference type="UniPathway" id="UPA00109">
    <property type="reaction ID" value="UER00181"/>
</dbReference>
<evidence type="ECO:0000256" key="2">
    <source>
        <dbReference type="ARBA" id="ARBA00023152"/>
    </source>
</evidence>
<dbReference type="InterPro" id="IPR023096">
    <property type="entry name" value="G6P_Isomerase_C"/>
</dbReference>
<dbReference type="CDD" id="cd05015">
    <property type="entry name" value="SIS_PGI_1"/>
    <property type="match status" value="1"/>
</dbReference>
<dbReference type="PROSITE" id="PS51463">
    <property type="entry name" value="P_GLUCOSE_ISOMERASE_3"/>
    <property type="match status" value="1"/>
</dbReference>
<dbReference type="InterPro" id="IPR035482">
    <property type="entry name" value="SIS_PGI_2"/>
</dbReference>
<comment type="catalytic activity">
    <reaction evidence="4 5">
        <text>alpha-D-glucose 6-phosphate = beta-D-fructose 6-phosphate</text>
        <dbReference type="Rhea" id="RHEA:11816"/>
        <dbReference type="ChEBI" id="CHEBI:57634"/>
        <dbReference type="ChEBI" id="CHEBI:58225"/>
        <dbReference type="EC" id="5.3.1.9"/>
    </reaction>
</comment>
<comment type="pathway">
    <text evidence="4">Carbohydrate biosynthesis; gluconeogenesis.</text>
</comment>
<keyword evidence="1 4" id="KW-0312">Gluconeogenesis</keyword>
<feature type="active site" evidence="4">
    <location>
        <position position="488"/>
    </location>
</feature>
<dbReference type="InterPro" id="IPR001672">
    <property type="entry name" value="G6P_Isomerase"/>
</dbReference>
<feature type="active site" description="Proton donor" evidence="4">
    <location>
        <position position="336"/>
    </location>
</feature>
<dbReference type="InterPro" id="IPR046348">
    <property type="entry name" value="SIS_dom_sf"/>
</dbReference>
<dbReference type="HAMAP" id="MF_00473">
    <property type="entry name" value="G6P_isomerase"/>
    <property type="match status" value="1"/>
</dbReference>
<evidence type="ECO:0000313" key="7">
    <source>
        <dbReference type="Proteomes" id="UP000011717"/>
    </source>
</evidence>
<dbReference type="GO" id="GO:0006094">
    <property type="term" value="P:gluconeogenesis"/>
    <property type="evidence" value="ECO:0007669"/>
    <property type="project" value="UniProtKB-UniRule"/>
</dbReference>
<dbReference type="GO" id="GO:0051156">
    <property type="term" value="P:glucose 6-phosphate metabolic process"/>
    <property type="evidence" value="ECO:0007669"/>
    <property type="project" value="TreeGrafter"/>
</dbReference>
<comment type="caution">
    <text evidence="6">The sequence shown here is derived from an EMBL/GenBank/DDBJ whole genome shotgun (WGS) entry which is preliminary data.</text>
</comment>
<dbReference type="Proteomes" id="UP000011717">
    <property type="component" value="Unassembled WGS sequence"/>
</dbReference>
<evidence type="ECO:0000256" key="1">
    <source>
        <dbReference type="ARBA" id="ARBA00022432"/>
    </source>
</evidence>
<comment type="subcellular location">
    <subcellularLocation>
        <location evidence="4">Cytoplasm</location>
    </subcellularLocation>
</comment>
<dbReference type="PATRIC" id="fig|1234595.3.peg.424"/>
<proteinExistence type="inferred from homology"/>
<sequence length="516" mass="54602">MSSIDEIWNRLDTAMETALSEPLVAKFTSEPQRAARLGVDTAGIHFDFAKTHLDAGVVDAFCGLADAAEFDTWREKLLTGSEINLTETRAATHTAERGTGNAADVAAARDARETMKALYGRVADGAFGAIDRVIHIGIGGSFLGPALLIDALPKTGPVPDVRIVSNIDAVALERTLQGADPDRTLVVTVSKSFTTLETMMNMESCLAALEEMGGTAVRSRLVAVTAAPDKAEGFGVDPQNILPFAETVGGRYSLWTGVSLAAALALGWDAFEDVLAGAAAMDRHFAEAPLGKNAPALGAMMDLGYSSLVGAESRAVFAYDERLRLLPDFLQQLETESNGKRVDRNGRPLTRASSPIVWGGVGTDAQHAVFQMLHQGTHLVPTEFLAVVAPGHGLGGEHHRQLLANCIAQGAALMRGRSYDEAMNDAGDSAMAQAKTFEGGRPSSTILLDRLDARTLGALIAFYEHRTFSFGAFLGINSFDQMGVELGKEVARTIAGGDLGDLDASSRDLLSRAGIS</sequence>
<dbReference type="GO" id="GO:0048029">
    <property type="term" value="F:monosaccharide binding"/>
    <property type="evidence" value="ECO:0007669"/>
    <property type="project" value="TreeGrafter"/>
</dbReference>
<dbReference type="PRINTS" id="PR00662">
    <property type="entry name" value="G6PISOMERASE"/>
</dbReference>
<comment type="function">
    <text evidence="4">Catalyzes the reversible isomerization of glucose-6-phosphate to fructose-6-phosphate.</text>
</comment>
<keyword evidence="3 4" id="KW-0413">Isomerase</keyword>
<dbReference type="AlphaFoldDB" id="M2SGJ5"/>
<accession>M2SGJ5</accession>
<keyword evidence="7" id="KW-1185">Reference proteome</keyword>
<dbReference type="Gene3D" id="3.40.50.10490">
    <property type="entry name" value="Glucose-6-phosphate isomerase like protein, domain 1"/>
    <property type="match status" value="2"/>
</dbReference>
<dbReference type="EC" id="5.3.1.9" evidence="4"/>
<dbReference type="GO" id="GO:0097367">
    <property type="term" value="F:carbohydrate derivative binding"/>
    <property type="evidence" value="ECO:0007669"/>
    <property type="project" value="InterPro"/>
</dbReference>
<organism evidence="6 7">
    <name type="scientific">Pacificimonas flava</name>
    <dbReference type="NCBI Taxonomy" id="1234595"/>
    <lineage>
        <taxon>Bacteria</taxon>
        <taxon>Pseudomonadati</taxon>
        <taxon>Pseudomonadota</taxon>
        <taxon>Alphaproteobacteria</taxon>
        <taxon>Sphingomonadales</taxon>
        <taxon>Sphingosinicellaceae</taxon>
        <taxon>Pacificimonas</taxon>
    </lineage>
</organism>
<comment type="pathway">
    <text evidence="4 5">Carbohydrate degradation; glycolysis; D-glyceraldehyde 3-phosphate and glycerone phosphate from D-glucose: step 2/4.</text>
</comment>
<dbReference type="InterPro" id="IPR035476">
    <property type="entry name" value="SIS_PGI_1"/>
</dbReference>
<name>M2SGJ5_9SPHN</name>
<dbReference type="PANTHER" id="PTHR11469:SF1">
    <property type="entry name" value="GLUCOSE-6-PHOSPHATE ISOMERASE"/>
    <property type="match status" value="1"/>
</dbReference>
<dbReference type="GO" id="GO:0004347">
    <property type="term" value="F:glucose-6-phosphate isomerase activity"/>
    <property type="evidence" value="ECO:0007669"/>
    <property type="project" value="UniProtKB-UniRule"/>
</dbReference>
<dbReference type="RefSeq" id="WP_008599866.1">
    <property type="nucleotide sequence ID" value="NZ_AMRV01000001.1"/>
</dbReference>
<gene>
    <name evidence="4" type="primary">pgi</name>
    <name evidence="6" type="ORF">C725_0425</name>
</gene>
<dbReference type="GO" id="GO:0005829">
    <property type="term" value="C:cytosol"/>
    <property type="evidence" value="ECO:0007669"/>
    <property type="project" value="TreeGrafter"/>
</dbReference>
<dbReference type="GO" id="GO:0006096">
    <property type="term" value="P:glycolytic process"/>
    <property type="evidence" value="ECO:0007669"/>
    <property type="project" value="UniProtKB-UniRule"/>
</dbReference>
<dbReference type="SUPFAM" id="SSF53697">
    <property type="entry name" value="SIS domain"/>
    <property type="match status" value="1"/>
</dbReference>
<comment type="similarity">
    <text evidence="4 5">Belongs to the GPI family.</text>
</comment>
<dbReference type="UniPathway" id="UPA00138"/>
<evidence type="ECO:0000313" key="6">
    <source>
        <dbReference type="EMBL" id="EMD84495.1"/>
    </source>
</evidence>
<evidence type="ECO:0000256" key="3">
    <source>
        <dbReference type="ARBA" id="ARBA00023235"/>
    </source>
</evidence>
<dbReference type="PANTHER" id="PTHR11469">
    <property type="entry name" value="GLUCOSE-6-PHOSPHATE ISOMERASE"/>
    <property type="match status" value="1"/>
</dbReference>
<dbReference type="NCBIfam" id="NF001211">
    <property type="entry name" value="PRK00179.1"/>
    <property type="match status" value="1"/>
</dbReference>
<dbReference type="EMBL" id="AMRV01000001">
    <property type="protein sequence ID" value="EMD84495.1"/>
    <property type="molecule type" value="Genomic_DNA"/>
</dbReference>
<dbReference type="CDD" id="cd05016">
    <property type="entry name" value="SIS_PGI_2"/>
    <property type="match status" value="1"/>
</dbReference>
<dbReference type="Pfam" id="PF00342">
    <property type="entry name" value="PGI"/>
    <property type="match status" value="1"/>
</dbReference>
<keyword evidence="4" id="KW-0963">Cytoplasm</keyword>
<dbReference type="Gene3D" id="1.10.1390.10">
    <property type="match status" value="1"/>
</dbReference>